<dbReference type="KEGG" id="asau:88175722"/>
<dbReference type="Proteomes" id="UP001338582">
    <property type="component" value="Chromosome 6"/>
</dbReference>
<dbReference type="EMBL" id="CP138899">
    <property type="protein sequence ID" value="WPK27281.1"/>
    <property type="molecule type" value="Genomic_DNA"/>
</dbReference>
<dbReference type="AlphaFoldDB" id="A0AAX4HFF5"/>
<gene>
    <name evidence="1" type="ORF">PUMCH_004662</name>
</gene>
<protein>
    <submittedName>
        <fullName evidence="1">Uncharacterized protein</fullName>
    </submittedName>
</protein>
<organism evidence="1 2">
    <name type="scientific">Australozyma saopauloensis</name>
    <dbReference type="NCBI Taxonomy" id="291208"/>
    <lineage>
        <taxon>Eukaryota</taxon>
        <taxon>Fungi</taxon>
        <taxon>Dikarya</taxon>
        <taxon>Ascomycota</taxon>
        <taxon>Saccharomycotina</taxon>
        <taxon>Pichiomycetes</taxon>
        <taxon>Metschnikowiaceae</taxon>
        <taxon>Australozyma</taxon>
    </lineage>
</organism>
<dbReference type="GeneID" id="88175722"/>
<evidence type="ECO:0000313" key="1">
    <source>
        <dbReference type="EMBL" id="WPK27281.1"/>
    </source>
</evidence>
<proteinExistence type="predicted"/>
<accession>A0AAX4HFF5</accession>
<keyword evidence="2" id="KW-1185">Reference proteome</keyword>
<dbReference type="RefSeq" id="XP_062879659.1">
    <property type="nucleotide sequence ID" value="XM_063023589.1"/>
</dbReference>
<name>A0AAX4HFF5_9ASCO</name>
<sequence length="269" mass="31916">MLQQNLFGIHYFLLSVLFFKMDKFKSKFTCFSKDRDHLSAAQKFCETEKKDELSKAVFNFRLMVIQINLETNLAEFNVDGPQYNKKTTLKHQLSKDVYLATEAQKDLSHPKLFLAQIQDKFSEVSRLKKSPIFTKKSELKTKDTKFFVVENYIQLIERDYKLFQEFQEYRKTVLKSLCNNLNTYEKKVWTFSTSKKIKEDIDRYNPLERPSEDFRKASGDAKHYKLQMQLIAGRIIKYHRLIFDSPLLRVEKMTLSTIPNISDDEDSYS</sequence>
<evidence type="ECO:0000313" key="2">
    <source>
        <dbReference type="Proteomes" id="UP001338582"/>
    </source>
</evidence>
<reference evidence="1 2" key="1">
    <citation type="submission" date="2023-10" db="EMBL/GenBank/DDBJ databases">
        <title>Draft Genome Sequence of Candida saopaulonensis from a very Premature Infant with Sepsis.</title>
        <authorList>
            <person name="Ning Y."/>
            <person name="Dai R."/>
            <person name="Xiao M."/>
            <person name="Xu Y."/>
            <person name="Yan Q."/>
            <person name="Zhang L."/>
        </authorList>
    </citation>
    <scope>NUCLEOTIDE SEQUENCE [LARGE SCALE GENOMIC DNA]</scope>
    <source>
        <strain evidence="1 2">19XY460</strain>
    </source>
</reference>